<dbReference type="EMBL" id="CM044706">
    <property type="protein sequence ID" value="KAI5659958.1"/>
    <property type="molecule type" value="Genomic_DNA"/>
</dbReference>
<protein>
    <submittedName>
        <fullName evidence="1">Uncharacterized protein</fullName>
    </submittedName>
</protein>
<evidence type="ECO:0000313" key="2">
    <source>
        <dbReference type="Proteomes" id="UP001060085"/>
    </source>
</evidence>
<sequence length="305" mass="35684">MATRFSNSSRTGRFQQQSTMRRDRNSNLGSRNQQSQSHGHNHHLNYGVIVEDNPRGAQFLIPDHHHYNDAAAVRLSGLNNFLMYQQQQLPYYPNTQLAQGNYYNREVFSWEENWDDDQIPVPTNRTSSYHYNQYNFLQTATQIDDHICLNDETISNIPWPIGPSPVPEWGTREPDRSSNWVDQEEEVVVVDDQVVGDSRDDLESFESFDDDDDEEEVMNMIRDSFENDQIEGNDGFSEESVMEHLEIRTHIIKEEESDEICVVCQSEYEENEKLGRLGCGHEYHSNCIRTWLLHRKFCPICKRIA</sequence>
<keyword evidence="2" id="KW-1185">Reference proteome</keyword>
<proteinExistence type="predicted"/>
<dbReference type="Proteomes" id="UP001060085">
    <property type="component" value="Linkage Group LG06"/>
</dbReference>
<name>A0ACC0AIY0_CATRO</name>
<accession>A0ACC0AIY0</accession>
<reference evidence="2" key="1">
    <citation type="journal article" date="2023" name="Nat. Plants">
        <title>Single-cell RNA sequencing provides a high-resolution roadmap for understanding the multicellular compartmentation of specialized metabolism.</title>
        <authorList>
            <person name="Sun S."/>
            <person name="Shen X."/>
            <person name="Li Y."/>
            <person name="Li Y."/>
            <person name="Wang S."/>
            <person name="Li R."/>
            <person name="Zhang H."/>
            <person name="Shen G."/>
            <person name="Guo B."/>
            <person name="Wei J."/>
            <person name="Xu J."/>
            <person name="St-Pierre B."/>
            <person name="Chen S."/>
            <person name="Sun C."/>
        </authorList>
    </citation>
    <scope>NUCLEOTIDE SEQUENCE [LARGE SCALE GENOMIC DNA]</scope>
</reference>
<comment type="caution">
    <text evidence="1">The sequence shown here is derived from an EMBL/GenBank/DDBJ whole genome shotgun (WGS) entry which is preliminary data.</text>
</comment>
<organism evidence="1 2">
    <name type="scientific">Catharanthus roseus</name>
    <name type="common">Madagascar periwinkle</name>
    <name type="synonym">Vinca rosea</name>
    <dbReference type="NCBI Taxonomy" id="4058"/>
    <lineage>
        <taxon>Eukaryota</taxon>
        <taxon>Viridiplantae</taxon>
        <taxon>Streptophyta</taxon>
        <taxon>Embryophyta</taxon>
        <taxon>Tracheophyta</taxon>
        <taxon>Spermatophyta</taxon>
        <taxon>Magnoliopsida</taxon>
        <taxon>eudicotyledons</taxon>
        <taxon>Gunneridae</taxon>
        <taxon>Pentapetalae</taxon>
        <taxon>asterids</taxon>
        <taxon>lamiids</taxon>
        <taxon>Gentianales</taxon>
        <taxon>Apocynaceae</taxon>
        <taxon>Rauvolfioideae</taxon>
        <taxon>Vinceae</taxon>
        <taxon>Catharanthinae</taxon>
        <taxon>Catharanthus</taxon>
    </lineage>
</organism>
<evidence type="ECO:0000313" key="1">
    <source>
        <dbReference type="EMBL" id="KAI5659958.1"/>
    </source>
</evidence>
<gene>
    <name evidence="1" type="ORF">M9H77_28751</name>
</gene>